<evidence type="ECO:0000313" key="3">
    <source>
        <dbReference type="Proteomes" id="UP001142372"/>
    </source>
</evidence>
<comment type="caution">
    <text evidence="2">The sequence shown here is derived from an EMBL/GenBank/DDBJ whole genome shotgun (WGS) entry which is preliminary data.</text>
</comment>
<protein>
    <submittedName>
        <fullName evidence="2">Alpha/beta hydrolase</fullName>
    </submittedName>
</protein>
<dbReference type="RefSeq" id="WP_271176397.1">
    <property type="nucleotide sequence ID" value="NZ_BAAAJO010000003.1"/>
</dbReference>
<dbReference type="GO" id="GO:0016787">
    <property type="term" value="F:hydrolase activity"/>
    <property type="evidence" value="ECO:0007669"/>
    <property type="project" value="UniProtKB-KW"/>
</dbReference>
<gene>
    <name evidence="2" type="ORF">GCM10017584_12920</name>
</gene>
<accession>A0A9W6LYZ6</accession>
<evidence type="ECO:0000313" key="2">
    <source>
        <dbReference type="EMBL" id="GLJ75718.1"/>
    </source>
</evidence>
<sequence>MAAKTETAPATMGTVASADGTTIAYEKVGSGPALVLVDGALCDRGFGPCRPLAAELADRFTVYLYDRRGRGDSGDTAASAPTTTPEREVEDLRAVLDRASEENGGGPVAVYGSSSGAGLALEAAAAGVPMRALVTYEAPYVAAGWKNPDVDHLAVVDGLLTEGKNGSAVGYFLVTMVGAPAFVPFMMRLMPSVWKHMRAVAPTLPNDIRIMSGFRVPADRLSRIAVKTLVLVGGKAAEPMRDAQTAVAAAVPGARSGVLDGQTHQVSAKAIAPQIAAFVSA</sequence>
<keyword evidence="2" id="KW-0378">Hydrolase</keyword>
<dbReference type="AlphaFoldDB" id="A0A9W6LYZ6"/>
<dbReference type="InterPro" id="IPR000073">
    <property type="entry name" value="AB_hydrolase_1"/>
</dbReference>
<evidence type="ECO:0000259" key="1">
    <source>
        <dbReference type="Pfam" id="PF12697"/>
    </source>
</evidence>
<feature type="domain" description="AB hydrolase-1" evidence="1">
    <location>
        <begin position="50"/>
        <end position="264"/>
    </location>
</feature>
<dbReference type="Pfam" id="PF12697">
    <property type="entry name" value="Abhydrolase_6"/>
    <property type="match status" value="1"/>
</dbReference>
<organism evidence="2 3">
    <name type="scientific">Leifsonia poae</name>
    <dbReference type="NCBI Taxonomy" id="110933"/>
    <lineage>
        <taxon>Bacteria</taxon>
        <taxon>Bacillati</taxon>
        <taxon>Actinomycetota</taxon>
        <taxon>Actinomycetes</taxon>
        <taxon>Micrococcales</taxon>
        <taxon>Microbacteriaceae</taxon>
        <taxon>Leifsonia</taxon>
    </lineage>
</organism>
<reference evidence="2" key="2">
    <citation type="submission" date="2023-01" db="EMBL/GenBank/DDBJ databases">
        <authorList>
            <person name="Sun Q."/>
            <person name="Evtushenko L."/>
        </authorList>
    </citation>
    <scope>NUCLEOTIDE SEQUENCE</scope>
    <source>
        <strain evidence="2">VKM Ac-1401</strain>
    </source>
</reference>
<keyword evidence="3" id="KW-1185">Reference proteome</keyword>
<dbReference type="EMBL" id="BSEN01000005">
    <property type="protein sequence ID" value="GLJ75718.1"/>
    <property type="molecule type" value="Genomic_DNA"/>
</dbReference>
<reference evidence="2" key="1">
    <citation type="journal article" date="2014" name="Int. J. Syst. Evol. Microbiol.">
        <title>Complete genome sequence of Corynebacterium casei LMG S-19264T (=DSM 44701T), isolated from a smear-ripened cheese.</title>
        <authorList>
            <consortium name="US DOE Joint Genome Institute (JGI-PGF)"/>
            <person name="Walter F."/>
            <person name="Albersmeier A."/>
            <person name="Kalinowski J."/>
            <person name="Ruckert C."/>
        </authorList>
    </citation>
    <scope>NUCLEOTIDE SEQUENCE</scope>
    <source>
        <strain evidence="2">VKM Ac-1401</strain>
    </source>
</reference>
<name>A0A9W6LYZ6_9MICO</name>
<dbReference type="Proteomes" id="UP001142372">
    <property type="component" value="Unassembled WGS sequence"/>
</dbReference>
<proteinExistence type="predicted"/>
<dbReference type="SUPFAM" id="SSF53474">
    <property type="entry name" value="alpha/beta-Hydrolases"/>
    <property type="match status" value="1"/>
</dbReference>
<dbReference type="Gene3D" id="3.40.50.1820">
    <property type="entry name" value="alpha/beta hydrolase"/>
    <property type="match status" value="1"/>
</dbReference>
<dbReference type="InterPro" id="IPR029058">
    <property type="entry name" value="AB_hydrolase_fold"/>
</dbReference>